<feature type="transmembrane region" description="Helical" evidence="1">
    <location>
        <begin position="23"/>
        <end position="40"/>
    </location>
</feature>
<dbReference type="InterPro" id="IPR045340">
    <property type="entry name" value="DUF6533"/>
</dbReference>
<reference evidence="3 4" key="1">
    <citation type="journal article" date="2019" name="Nat. Ecol. Evol.">
        <title>Megaphylogeny resolves global patterns of mushroom evolution.</title>
        <authorList>
            <person name="Varga T."/>
            <person name="Krizsan K."/>
            <person name="Foldi C."/>
            <person name="Dima B."/>
            <person name="Sanchez-Garcia M."/>
            <person name="Sanchez-Ramirez S."/>
            <person name="Szollosi G.J."/>
            <person name="Szarkandi J.G."/>
            <person name="Papp V."/>
            <person name="Albert L."/>
            <person name="Andreopoulos W."/>
            <person name="Angelini C."/>
            <person name="Antonin V."/>
            <person name="Barry K.W."/>
            <person name="Bougher N.L."/>
            <person name="Buchanan P."/>
            <person name="Buyck B."/>
            <person name="Bense V."/>
            <person name="Catcheside P."/>
            <person name="Chovatia M."/>
            <person name="Cooper J."/>
            <person name="Damon W."/>
            <person name="Desjardin D."/>
            <person name="Finy P."/>
            <person name="Geml J."/>
            <person name="Haridas S."/>
            <person name="Hughes K."/>
            <person name="Justo A."/>
            <person name="Karasinski D."/>
            <person name="Kautmanova I."/>
            <person name="Kiss B."/>
            <person name="Kocsube S."/>
            <person name="Kotiranta H."/>
            <person name="LaButti K.M."/>
            <person name="Lechner B.E."/>
            <person name="Liimatainen K."/>
            <person name="Lipzen A."/>
            <person name="Lukacs Z."/>
            <person name="Mihaltcheva S."/>
            <person name="Morgado L.N."/>
            <person name="Niskanen T."/>
            <person name="Noordeloos M.E."/>
            <person name="Ohm R.A."/>
            <person name="Ortiz-Santana B."/>
            <person name="Ovrebo C."/>
            <person name="Racz N."/>
            <person name="Riley R."/>
            <person name="Savchenko A."/>
            <person name="Shiryaev A."/>
            <person name="Soop K."/>
            <person name="Spirin V."/>
            <person name="Szebenyi C."/>
            <person name="Tomsovsky M."/>
            <person name="Tulloss R.E."/>
            <person name="Uehling J."/>
            <person name="Grigoriev I.V."/>
            <person name="Vagvolgyi C."/>
            <person name="Papp T."/>
            <person name="Martin F.M."/>
            <person name="Miettinen O."/>
            <person name="Hibbett D.S."/>
            <person name="Nagy L.G."/>
        </authorList>
    </citation>
    <scope>NUCLEOTIDE SEQUENCE [LARGE SCALE GENOMIC DNA]</scope>
    <source>
        <strain evidence="3 4">CBS 166.37</strain>
    </source>
</reference>
<protein>
    <recommendedName>
        <fullName evidence="2">DUF6533 domain-containing protein</fullName>
    </recommendedName>
</protein>
<keyword evidence="4" id="KW-1185">Reference proteome</keyword>
<keyword evidence="1" id="KW-1133">Transmembrane helix</keyword>
<evidence type="ECO:0000256" key="1">
    <source>
        <dbReference type="SAM" id="Phobius"/>
    </source>
</evidence>
<keyword evidence="1" id="KW-0812">Transmembrane</keyword>
<feature type="domain" description="DUF6533" evidence="2">
    <location>
        <begin position="23"/>
        <end position="68"/>
    </location>
</feature>
<evidence type="ECO:0000313" key="4">
    <source>
        <dbReference type="Proteomes" id="UP000308652"/>
    </source>
</evidence>
<evidence type="ECO:0000259" key="2">
    <source>
        <dbReference type="Pfam" id="PF20151"/>
    </source>
</evidence>
<organism evidence="3 4">
    <name type="scientific">Crucibulum laeve</name>
    <dbReference type="NCBI Taxonomy" id="68775"/>
    <lineage>
        <taxon>Eukaryota</taxon>
        <taxon>Fungi</taxon>
        <taxon>Dikarya</taxon>
        <taxon>Basidiomycota</taxon>
        <taxon>Agaricomycotina</taxon>
        <taxon>Agaricomycetes</taxon>
        <taxon>Agaricomycetidae</taxon>
        <taxon>Agaricales</taxon>
        <taxon>Agaricineae</taxon>
        <taxon>Nidulariaceae</taxon>
        <taxon>Crucibulum</taxon>
    </lineage>
</organism>
<dbReference type="AlphaFoldDB" id="A0A5C3LX63"/>
<sequence>MPLPINSTEDDIIYALGLQTSNYFYVSALAFLLYDMILYFSQEVKYIWSTEWSIPKLLYYFARYYPLIRTGIHFSFANMTNLPVSVYEATDLYYIRADGWLIFFQVPKILVVSWIPELVTTIHIGIIVSRNTYQSALPGCQTKEDAELARSLYAFQLLGWIPPLCVGLILFILTLVKFRNTVPAPTKLLGITGVKALMSPDVSSPLLASLFRDGTIYFFVIFVVLADSIPQLGGLSSYLSPYFIAIYSISEDRNGNYNATGWVDFYCLQHIRRSE</sequence>
<proteinExistence type="predicted"/>
<feature type="transmembrane region" description="Helical" evidence="1">
    <location>
        <begin position="152"/>
        <end position="176"/>
    </location>
</feature>
<dbReference type="OrthoDB" id="2675435at2759"/>
<dbReference type="Proteomes" id="UP000308652">
    <property type="component" value="Unassembled WGS sequence"/>
</dbReference>
<gene>
    <name evidence="3" type="ORF">BDQ12DRAFT_713239</name>
</gene>
<evidence type="ECO:0000313" key="3">
    <source>
        <dbReference type="EMBL" id="TFK37724.1"/>
    </source>
</evidence>
<dbReference type="Pfam" id="PF20151">
    <property type="entry name" value="DUF6533"/>
    <property type="match status" value="1"/>
</dbReference>
<keyword evidence="1" id="KW-0472">Membrane</keyword>
<feature type="transmembrane region" description="Helical" evidence="1">
    <location>
        <begin position="216"/>
        <end position="239"/>
    </location>
</feature>
<name>A0A5C3LX63_9AGAR</name>
<accession>A0A5C3LX63</accession>
<dbReference type="EMBL" id="ML213606">
    <property type="protein sequence ID" value="TFK37724.1"/>
    <property type="molecule type" value="Genomic_DNA"/>
</dbReference>